<feature type="domain" description="IstB-like ATP-binding" evidence="1">
    <location>
        <begin position="6"/>
        <end position="64"/>
    </location>
</feature>
<evidence type="ECO:0000313" key="2">
    <source>
        <dbReference type="EMBL" id="QBC45967.1"/>
    </source>
</evidence>
<sequence>METCGWLIEHLLQAEHSDRKVRSIQHQMSAAKFPVHRDLAGFDFSASKADQALVNQLATLAFTDIFVAGVICMAFPECRNA</sequence>
<dbReference type="Pfam" id="PF01695">
    <property type="entry name" value="IstB_IS21"/>
    <property type="match status" value="1"/>
</dbReference>
<evidence type="ECO:0000313" key="3">
    <source>
        <dbReference type="Proteomes" id="UP000515917"/>
    </source>
</evidence>
<protein>
    <recommendedName>
        <fullName evidence="1">IstB-like ATP-binding domain-containing protein</fullName>
    </recommendedName>
</protein>
<reference evidence="2 3" key="1">
    <citation type="submission" date="2018-01" db="EMBL/GenBank/DDBJ databases">
        <title>Genome sequence of Iodobacter sp. strain PCH194 isolated from Indian Trans-Himalaya.</title>
        <authorList>
            <person name="Kumar V."/>
            <person name="Thakur V."/>
            <person name="Kumar S."/>
            <person name="Singh D."/>
        </authorList>
    </citation>
    <scope>NUCLEOTIDE SEQUENCE [LARGE SCALE GENOMIC DNA]</scope>
    <source>
        <strain evidence="2 3">PCH194</strain>
        <plasmid evidence="2 3">pl1</plasmid>
    </source>
</reference>
<dbReference type="InterPro" id="IPR002611">
    <property type="entry name" value="IstB_ATP-bd"/>
</dbReference>
<accession>A0A7G3GEV4</accession>
<proteinExistence type="predicted"/>
<evidence type="ECO:0000259" key="1">
    <source>
        <dbReference type="Pfam" id="PF01695"/>
    </source>
</evidence>
<keyword evidence="2" id="KW-0614">Plasmid</keyword>
<dbReference type="EMBL" id="CP025783">
    <property type="protein sequence ID" value="QBC45967.1"/>
    <property type="molecule type" value="Genomic_DNA"/>
</dbReference>
<dbReference type="KEGG" id="ifl:C1H71_20380"/>
<gene>
    <name evidence="2" type="ORF">C1H71_20380</name>
</gene>
<dbReference type="Proteomes" id="UP000515917">
    <property type="component" value="Plasmid pl1"/>
</dbReference>
<organism evidence="2 3">
    <name type="scientific">Iodobacter fluviatilis</name>
    <dbReference type="NCBI Taxonomy" id="537"/>
    <lineage>
        <taxon>Bacteria</taxon>
        <taxon>Pseudomonadati</taxon>
        <taxon>Pseudomonadota</taxon>
        <taxon>Betaproteobacteria</taxon>
        <taxon>Neisseriales</taxon>
        <taxon>Chitinibacteraceae</taxon>
        <taxon>Iodobacter</taxon>
    </lineage>
</organism>
<dbReference type="AlphaFoldDB" id="A0A7G3GEV4"/>
<name>A0A7G3GEV4_9NEIS</name>
<keyword evidence="3" id="KW-1185">Reference proteome</keyword>
<dbReference type="GO" id="GO:0005524">
    <property type="term" value="F:ATP binding"/>
    <property type="evidence" value="ECO:0007669"/>
    <property type="project" value="InterPro"/>
</dbReference>
<geneLocation type="plasmid" evidence="2 3">
    <name>pl1</name>
</geneLocation>